<dbReference type="EMBL" id="MHTV01000042">
    <property type="protein sequence ID" value="OHA65710.1"/>
    <property type="molecule type" value="Genomic_DNA"/>
</dbReference>
<accession>A0A1G2QYP7</accession>
<comment type="caution">
    <text evidence="2">The sequence shown here is derived from an EMBL/GenBank/DDBJ whole genome shotgun (WGS) entry which is preliminary data.</text>
</comment>
<protein>
    <recommendedName>
        <fullName evidence="1">DUF2268 domain-containing protein</fullName>
    </recommendedName>
</protein>
<organism evidence="2 3">
    <name type="scientific">Candidatus Wildermuthbacteria bacterium RIFCSPHIGHO2_02_FULL_45_25</name>
    <dbReference type="NCBI Taxonomy" id="1802450"/>
    <lineage>
        <taxon>Bacteria</taxon>
        <taxon>Candidatus Wildermuthiibacteriota</taxon>
    </lineage>
</organism>
<proteinExistence type="predicted"/>
<gene>
    <name evidence="2" type="ORF">A3C04_02225</name>
</gene>
<sequence length="232" mass="26980">MAKANKQCKEGNVHLVKIPEECRAEIANIAKETLDEASEIFDFQKPVDLVIFSTSAQFVIPELGMAAYASREEFMICMFDFSRRDIEKIIEKEFKATLFHEFSHIVRADLFGNTMVDLFEDMVSEGIASYVEKKMGGKTPYTNPIADEMKYLQKAKRMMVKKDYTYEDHQEWFYGVGKLPRWIGYRLGYMLVEHYMKKHPKTSFAELVRLEAKAILQYEKDLTFLNSRSSGV</sequence>
<feature type="domain" description="DUF2268" evidence="1">
    <location>
        <begin position="28"/>
        <end position="217"/>
    </location>
</feature>
<dbReference type="InterPro" id="IPR018728">
    <property type="entry name" value="DUF2268"/>
</dbReference>
<dbReference type="Proteomes" id="UP000178092">
    <property type="component" value="Unassembled WGS sequence"/>
</dbReference>
<reference evidence="2 3" key="1">
    <citation type="journal article" date="2016" name="Nat. Commun.">
        <title>Thousands of microbial genomes shed light on interconnected biogeochemical processes in an aquifer system.</title>
        <authorList>
            <person name="Anantharaman K."/>
            <person name="Brown C.T."/>
            <person name="Hug L.A."/>
            <person name="Sharon I."/>
            <person name="Castelle C.J."/>
            <person name="Probst A.J."/>
            <person name="Thomas B.C."/>
            <person name="Singh A."/>
            <person name="Wilkins M.J."/>
            <person name="Karaoz U."/>
            <person name="Brodie E.L."/>
            <person name="Williams K.H."/>
            <person name="Hubbard S.S."/>
            <person name="Banfield J.F."/>
        </authorList>
    </citation>
    <scope>NUCLEOTIDE SEQUENCE [LARGE SCALE GENOMIC DNA]</scope>
</reference>
<dbReference type="Pfam" id="PF10026">
    <property type="entry name" value="DUF2268"/>
    <property type="match status" value="1"/>
</dbReference>
<name>A0A1G2QYP7_9BACT</name>
<evidence type="ECO:0000259" key="1">
    <source>
        <dbReference type="Pfam" id="PF10026"/>
    </source>
</evidence>
<dbReference type="AlphaFoldDB" id="A0A1G2QYP7"/>
<evidence type="ECO:0000313" key="3">
    <source>
        <dbReference type="Proteomes" id="UP000178092"/>
    </source>
</evidence>
<evidence type="ECO:0000313" key="2">
    <source>
        <dbReference type="EMBL" id="OHA65710.1"/>
    </source>
</evidence>